<dbReference type="EMBL" id="AMFJ01036138">
    <property type="protein sequence ID" value="EKD25016.1"/>
    <property type="molecule type" value="Genomic_DNA"/>
</dbReference>
<feature type="region of interest" description="Disordered" evidence="1">
    <location>
        <begin position="1678"/>
        <end position="1697"/>
    </location>
</feature>
<name>K1XII4_9BACT</name>
<proteinExistence type="predicted"/>
<organism evidence="2">
    <name type="scientific">uncultured bacterium</name>
    <name type="common">gcode 4</name>
    <dbReference type="NCBI Taxonomy" id="1234023"/>
    <lineage>
        <taxon>Bacteria</taxon>
        <taxon>environmental samples</taxon>
    </lineage>
</organism>
<gene>
    <name evidence="2" type="ORF">ACD_80C00131G0019</name>
</gene>
<feature type="compositionally biased region" description="Polar residues" evidence="1">
    <location>
        <begin position="1686"/>
        <end position="1697"/>
    </location>
</feature>
<reference evidence="2" key="1">
    <citation type="journal article" date="2012" name="Science">
        <title>Fermentation, hydrogen, and sulfur metabolism in multiple uncultivated bacterial phyla.</title>
        <authorList>
            <person name="Wrighton K.C."/>
            <person name="Thomas B.C."/>
            <person name="Sharon I."/>
            <person name="Miller C.S."/>
            <person name="Castelle C.J."/>
            <person name="VerBerkmoes N.C."/>
            <person name="Wilkins M.J."/>
            <person name="Hettich R.L."/>
            <person name="Lipton M.S."/>
            <person name="Williams K.H."/>
            <person name="Long P.E."/>
            <person name="Banfield J.F."/>
        </authorList>
    </citation>
    <scope>NUCLEOTIDE SEQUENCE [LARGE SCALE GENOMIC DNA]</scope>
</reference>
<feature type="compositionally biased region" description="Basic and acidic residues" evidence="1">
    <location>
        <begin position="724"/>
        <end position="742"/>
    </location>
</feature>
<evidence type="ECO:0000313" key="2">
    <source>
        <dbReference type="EMBL" id="EKD25016.1"/>
    </source>
</evidence>
<evidence type="ECO:0000256" key="1">
    <source>
        <dbReference type="SAM" id="MobiDB-lite"/>
    </source>
</evidence>
<comment type="caution">
    <text evidence="2">The sequence shown here is derived from an EMBL/GenBank/DDBJ whole genome shotgun (WGS) entry which is preliminary data.</text>
</comment>
<feature type="region of interest" description="Disordered" evidence="1">
    <location>
        <begin position="714"/>
        <end position="742"/>
    </location>
</feature>
<sequence>MKDKKRKNQKPIDRDQQKNPEMNSKNTSKKNNISDVFLDELKDAFTGFDKISEFKRTEIYGDKPYLEQFWEYFKKEYPNLLDKIDKKELPNYITAIEDKWFSIGNIKENAGKLNNEFTNGDIEQHVMQQSLSDLHTFCDDTKNNLPATAFSGFASFAGFDMNNHIIDTDSKLKTIDDLYFVWKKFLEKEGIVLGDSAIEKIEGILIPKYNPTERIMVTVALTKIRKELKGSLRIAFDEQFPLPISIFSPYQNLLNFKNQWGQFLLDHASEIDESLAKKLDTIIVTNGDIQKELLKSWSKFVDTKWFSEQEQYFRRVFNSFVTRQLFEEMQKTQDTIDHYVESIGDTFKKFPPYVSDILDIYPFDNKIIGAVDVSFLSDIARIDSQIVACDAKYDVASEAEKKELRKKIKTLKQEIEHRRWHAYMAFLETKNKWLADVFTQLLENNFNFSVLSADQQQFIVNFFVKHKLEDTIKNKIPELLSVDQDKLIQFMDDLFDLKKMDIKIPTDHWDVSLKFLKKEFFASARAQLTGISDLEDIKNLPLNFLAQLTESNAAFFENSPVFDSLYTHFKAKSGKEFRVNDAYKVSITKDGKTVVGYLSAYCPLDEYNIDKEERNGKELYLYSEPITSPSDTRTLVTWPHEEGKKDLPVVIKDEEQKQCDIEILDKKLNLNGEAFGALLFGYILGQQSLNVTMSPEQQDALTKKFDALEVYKDKENEEGEESEEWKWNEVESRKAGEEEKSKEKSEYEKFIDDWKKLKWYTFPEEKYKNKDNDTGGFVEWTRLFTTYGESEVAPKMEWNAWMTMEIIKIDRSKWTFTVKIHGGELSLWKNEGATKELPLNSSAFEDIKKTFGDIYKMPDPKWISMQDQIERVQSTGLAKDLDKKYLGDVKRDSGKFKFTRGDYINKEVTHFGRYEAGVWEAYDEEVAANYSLYKIQHNANNTVTLSGEFKHWDVMNRYSRDMDYPTFLIFIKEKWLQPKSEEQSKQMQTKQKIIDQETPTAKYGYSINNIMGFFKNGISKITDSIKKYDDERTEELTDSLTGNGQIWNKIWGFLSPFGRISSSFNAMGMEAFAERDNRVWKKVDKRKKFYEDGDFSKIYNMYIKPMLTWGMPIKPHYKAAAMLLAMISKGKWPYNRNPEFAAKGMRVSILMWPDHQARYLAMREKLTRELEQGASTNDGEWIDRKKNEIVELEMKYIVHTMDARQLGIQDDDKTKNYFYAKYSQNFINELDKWYGEFFKMPVEVKKDASFDFARAEFFRLLPDRAPQAISFLKTMAVKATNKGQWKIFEMAVMAGMLSGIFLTMTMSDTQWEIKKICRTRWFVPGIRVKDINQQNKLQRMLDIFSGGKFTGKTKYSVSKFSYRDMSWGTRDFVKNFPKWLEEDDNLHKLSEFFKITGKDSEEKKTLLEIYADKDTSSLDKTLIKEFLDNSNEKEESLDSDVSKNPTAVSWSILTKSQSAVKPMMQFDNAGFKWDGDQIQTMQWFFTDMKNAIPKDEKSPEEVKFYMDKFFNWFGDKGFSWENKTDLIRRLKWCQKNPGKKEDSDDILYYSIVGQICSNLGHVHIPHEFEDALLAWKDFFKNNLNTILTPDVLIHSFGGASYAQDYEKYNSQLEPREKCVNYLDRELKQISFLGMSQEQKKAVQQRQKIVTNKRIFLNADLYRVAEAFEKNCGKDNRFRNAERGYKNTPNLSQPSAKKSTWAKIKNTGVLEDLKNILENKPIQEEDQDEDFIPEYHDYSY</sequence>
<accession>K1XII4</accession>
<feature type="region of interest" description="Disordered" evidence="1">
    <location>
        <begin position="1"/>
        <end position="31"/>
    </location>
</feature>
<protein>
    <submittedName>
        <fullName evidence="2">Uncharacterized protein</fullName>
    </submittedName>
</protein>